<evidence type="ECO:0000259" key="1">
    <source>
        <dbReference type="Pfam" id="PF14111"/>
    </source>
</evidence>
<dbReference type="Proteomes" id="UP001165190">
    <property type="component" value="Unassembled WGS sequence"/>
</dbReference>
<dbReference type="InterPro" id="IPR025558">
    <property type="entry name" value="DUF4283"/>
</dbReference>
<organism evidence="2 3">
    <name type="scientific">Hibiscus trionum</name>
    <name type="common">Flower of an hour</name>
    <dbReference type="NCBI Taxonomy" id="183268"/>
    <lineage>
        <taxon>Eukaryota</taxon>
        <taxon>Viridiplantae</taxon>
        <taxon>Streptophyta</taxon>
        <taxon>Embryophyta</taxon>
        <taxon>Tracheophyta</taxon>
        <taxon>Spermatophyta</taxon>
        <taxon>Magnoliopsida</taxon>
        <taxon>eudicotyledons</taxon>
        <taxon>Gunneridae</taxon>
        <taxon>Pentapetalae</taxon>
        <taxon>rosids</taxon>
        <taxon>malvids</taxon>
        <taxon>Malvales</taxon>
        <taxon>Malvaceae</taxon>
        <taxon>Malvoideae</taxon>
        <taxon>Hibiscus</taxon>
    </lineage>
</organism>
<feature type="domain" description="DUF4283" evidence="1">
    <location>
        <begin position="39"/>
        <end position="114"/>
    </location>
</feature>
<dbReference type="EMBL" id="BSYR01000020">
    <property type="protein sequence ID" value="GMI85573.1"/>
    <property type="molecule type" value="Genomic_DNA"/>
</dbReference>
<dbReference type="InterPro" id="IPR040256">
    <property type="entry name" value="At4g02000-like"/>
</dbReference>
<dbReference type="OrthoDB" id="1750606at2759"/>
<dbReference type="PANTHER" id="PTHR31286:SF178">
    <property type="entry name" value="DUF4283 DOMAIN-CONTAINING PROTEIN"/>
    <property type="match status" value="1"/>
</dbReference>
<gene>
    <name evidence="2" type="ORF">HRI_002226600</name>
</gene>
<reference evidence="2" key="1">
    <citation type="submission" date="2023-05" db="EMBL/GenBank/DDBJ databases">
        <title>Genome and transcriptome analyses reveal genes involved in the formation of fine ridges on petal epidermal cells in Hibiscus trionum.</title>
        <authorList>
            <person name="Koshimizu S."/>
            <person name="Masuda S."/>
            <person name="Ishii T."/>
            <person name="Shirasu K."/>
            <person name="Hoshino A."/>
            <person name="Arita M."/>
        </authorList>
    </citation>
    <scope>NUCLEOTIDE SEQUENCE</scope>
    <source>
        <strain evidence="2">Hamamatsu line</strain>
    </source>
</reference>
<sequence>MASESFIQHLGDHNFTSEEQWVIFNPSFNWESPTKDDDLTIIGKIVSTKNIDWQALIRVFQSIWKNDIVVSILMLKTNYFRFKLSSVTKRKKILKRRPWTFKNEWLALSPFDLKLSIDEYTFTHIRIWVRVHSIPTILMANDQVTDNIGRSLGFFVGTDTCYIDGNLVDYSCRDYYGCYKTAATMCGDRRL</sequence>
<dbReference type="AlphaFoldDB" id="A0A9W7HY55"/>
<keyword evidence="3" id="KW-1185">Reference proteome</keyword>
<dbReference type="Pfam" id="PF14111">
    <property type="entry name" value="DUF4283"/>
    <property type="match status" value="1"/>
</dbReference>
<evidence type="ECO:0000313" key="3">
    <source>
        <dbReference type="Proteomes" id="UP001165190"/>
    </source>
</evidence>
<protein>
    <recommendedName>
        <fullName evidence="1">DUF4283 domain-containing protein</fullName>
    </recommendedName>
</protein>
<comment type="caution">
    <text evidence="2">The sequence shown here is derived from an EMBL/GenBank/DDBJ whole genome shotgun (WGS) entry which is preliminary data.</text>
</comment>
<proteinExistence type="predicted"/>
<dbReference type="PANTHER" id="PTHR31286">
    <property type="entry name" value="GLYCINE-RICH CELL WALL STRUCTURAL PROTEIN 1.8-LIKE"/>
    <property type="match status" value="1"/>
</dbReference>
<accession>A0A9W7HY55</accession>
<evidence type="ECO:0000313" key="2">
    <source>
        <dbReference type="EMBL" id="GMI85573.1"/>
    </source>
</evidence>
<name>A0A9W7HY55_HIBTR</name>